<evidence type="ECO:0000256" key="8">
    <source>
        <dbReference type="ARBA" id="ARBA00048617"/>
    </source>
</evidence>
<dbReference type="CDD" id="cd06578">
    <property type="entry name" value="HemD"/>
    <property type="match status" value="1"/>
</dbReference>
<dbReference type="PANTHER" id="PTHR38042">
    <property type="entry name" value="UROPORPHYRINOGEN-III SYNTHASE, CHLOROPLASTIC"/>
    <property type="match status" value="1"/>
</dbReference>
<protein>
    <recommendedName>
        <fullName evidence="7 9">Uroporphyrinogen-III synthase</fullName>
        <ecNumber evidence="3 9">4.2.1.75</ecNumber>
    </recommendedName>
</protein>
<evidence type="ECO:0000259" key="10">
    <source>
        <dbReference type="Pfam" id="PF02602"/>
    </source>
</evidence>
<dbReference type="GO" id="GO:0004852">
    <property type="term" value="F:uroporphyrinogen-III synthase activity"/>
    <property type="evidence" value="ECO:0007669"/>
    <property type="project" value="UniProtKB-EC"/>
</dbReference>
<comment type="catalytic activity">
    <reaction evidence="8 9">
        <text>hydroxymethylbilane = uroporphyrinogen III + H2O</text>
        <dbReference type="Rhea" id="RHEA:18965"/>
        <dbReference type="ChEBI" id="CHEBI:15377"/>
        <dbReference type="ChEBI" id="CHEBI:57308"/>
        <dbReference type="ChEBI" id="CHEBI:57845"/>
        <dbReference type="EC" id="4.2.1.75"/>
    </reaction>
</comment>
<keyword evidence="5 9" id="KW-0627">Porphyrin biosynthesis</keyword>
<evidence type="ECO:0000256" key="5">
    <source>
        <dbReference type="ARBA" id="ARBA00023244"/>
    </source>
</evidence>
<dbReference type="RefSeq" id="WP_209947099.1">
    <property type="nucleotide sequence ID" value="NZ_JAGGJU010000010.1"/>
</dbReference>
<evidence type="ECO:0000256" key="1">
    <source>
        <dbReference type="ARBA" id="ARBA00004772"/>
    </source>
</evidence>
<dbReference type="NCBIfam" id="NF006621">
    <property type="entry name" value="PRK09189.1"/>
    <property type="match status" value="1"/>
</dbReference>
<reference evidence="11 12" key="1">
    <citation type="submission" date="2021-03" db="EMBL/GenBank/DDBJ databases">
        <title>Genomic Encyclopedia of Type Strains, Phase IV (KMG-IV): sequencing the most valuable type-strain genomes for metagenomic binning, comparative biology and taxonomic classification.</title>
        <authorList>
            <person name="Goeker M."/>
        </authorList>
    </citation>
    <scope>NUCLEOTIDE SEQUENCE [LARGE SCALE GENOMIC DNA]</scope>
    <source>
        <strain evidence="11 12">DSM 21600</strain>
    </source>
</reference>
<dbReference type="EMBL" id="JAGGJU010000010">
    <property type="protein sequence ID" value="MBP1852265.1"/>
    <property type="molecule type" value="Genomic_DNA"/>
</dbReference>
<dbReference type="Proteomes" id="UP000759443">
    <property type="component" value="Unassembled WGS sequence"/>
</dbReference>
<dbReference type="InterPro" id="IPR039793">
    <property type="entry name" value="UROS/Hem4"/>
</dbReference>
<comment type="function">
    <text evidence="6 9">Catalyzes cyclization of the linear tetrapyrrole, hydroxymethylbilane, to the macrocyclic uroporphyrinogen III.</text>
</comment>
<evidence type="ECO:0000313" key="12">
    <source>
        <dbReference type="Proteomes" id="UP000759443"/>
    </source>
</evidence>
<dbReference type="EC" id="4.2.1.75" evidence="3 9"/>
<evidence type="ECO:0000256" key="9">
    <source>
        <dbReference type="RuleBase" id="RU366031"/>
    </source>
</evidence>
<keyword evidence="4 9" id="KW-0456">Lyase</keyword>
<evidence type="ECO:0000313" key="11">
    <source>
        <dbReference type="EMBL" id="MBP1852265.1"/>
    </source>
</evidence>
<dbReference type="PANTHER" id="PTHR38042:SF1">
    <property type="entry name" value="UROPORPHYRINOGEN-III SYNTHASE, CHLOROPLASTIC"/>
    <property type="match status" value="1"/>
</dbReference>
<keyword evidence="12" id="KW-1185">Reference proteome</keyword>
<evidence type="ECO:0000256" key="3">
    <source>
        <dbReference type="ARBA" id="ARBA00013109"/>
    </source>
</evidence>
<organism evidence="11 12">
    <name type="scientific">Rhizobium halophytocola</name>
    <dbReference type="NCBI Taxonomy" id="735519"/>
    <lineage>
        <taxon>Bacteria</taxon>
        <taxon>Pseudomonadati</taxon>
        <taxon>Pseudomonadota</taxon>
        <taxon>Alphaproteobacteria</taxon>
        <taxon>Hyphomicrobiales</taxon>
        <taxon>Rhizobiaceae</taxon>
        <taxon>Rhizobium/Agrobacterium group</taxon>
        <taxon>Rhizobium</taxon>
    </lineage>
</organism>
<evidence type="ECO:0000256" key="4">
    <source>
        <dbReference type="ARBA" id="ARBA00023239"/>
    </source>
</evidence>
<dbReference type="InterPro" id="IPR036108">
    <property type="entry name" value="4pyrrol_syn_uPrphyn_synt_sf"/>
</dbReference>
<name>A0ABS4E2V6_9HYPH</name>
<comment type="similarity">
    <text evidence="2 9">Belongs to the uroporphyrinogen-III synthase family.</text>
</comment>
<comment type="pathway">
    <text evidence="1 9">Porphyrin-containing compound metabolism; protoporphyrin-IX biosynthesis; coproporphyrinogen-III from 5-aminolevulinate: step 3/4.</text>
</comment>
<dbReference type="Gene3D" id="3.40.50.10090">
    <property type="match status" value="2"/>
</dbReference>
<dbReference type="InterPro" id="IPR003754">
    <property type="entry name" value="4pyrrol_synth_uPrphyn_synth"/>
</dbReference>
<dbReference type="SUPFAM" id="SSF69618">
    <property type="entry name" value="HemD-like"/>
    <property type="match status" value="1"/>
</dbReference>
<evidence type="ECO:0000256" key="7">
    <source>
        <dbReference type="ARBA" id="ARBA00040167"/>
    </source>
</evidence>
<comment type="caution">
    <text evidence="11">The sequence shown here is derived from an EMBL/GenBank/DDBJ whole genome shotgun (WGS) entry which is preliminary data.</text>
</comment>
<accession>A0ABS4E2V6</accession>
<feature type="domain" description="Tetrapyrrole biosynthesis uroporphyrinogen III synthase" evidence="10">
    <location>
        <begin position="15"/>
        <end position="221"/>
    </location>
</feature>
<evidence type="ECO:0000256" key="2">
    <source>
        <dbReference type="ARBA" id="ARBA00008133"/>
    </source>
</evidence>
<proteinExistence type="inferred from homology"/>
<gene>
    <name evidence="11" type="ORF">J2Z17_003720</name>
</gene>
<evidence type="ECO:0000256" key="6">
    <source>
        <dbReference type="ARBA" id="ARBA00037589"/>
    </source>
</evidence>
<dbReference type="Pfam" id="PF02602">
    <property type="entry name" value="HEM4"/>
    <property type="match status" value="1"/>
</dbReference>
<sequence>MRVLVTRAEPNATRTAMKLREMGHEPVVLPLSQAIRAAGTAASALQNTSGPIAVTSAEALRVLCEIAPADRSWMSRVLYAVGPATAKAATELGFHTVFTGEGNAASLAERIVADVSARNRQAAPSHLLYLAGTPRTEGFEAVIAKAGIPVEICECYRMTAVVPDLATQQLSLITQSPQAVLCYSSESVRRLLQLPLLCERQEALAQALFCCMSDTVASTLPPRFRSHARIASTTSETELLTLLSG</sequence>